<keyword evidence="2" id="KW-0521">NADP</keyword>
<dbReference type="PANTHER" id="PTHR44169:SF6">
    <property type="entry name" value="NADPH-DEPENDENT 1-ACYLDIHYDROXYACETONE PHOSPHATE REDUCTASE"/>
    <property type="match status" value="1"/>
</dbReference>
<dbReference type="SUPFAM" id="SSF51735">
    <property type="entry name" value="NAD(P)-binding Rossmann-fold domains"/>
    <property type="match status" value="1"/>
</dbReference>
<evidence type="ECO:0000256" key="3">
    <source>
        <dbReference type="ARBA" id="ARBA00023002"/>
    </source>
</evidence>
<comment type="similarity">
    <text evidence="1 4">Belongs to the short-chain dehydrogenases/reductases (SDR) family.</text>
</comment>
<dbReference type="InterPro" id="IPR002347">
    <property type="entry name" value="SDR_fam"/>
</dbReference>
<dbReference type="PROSITE" id="PS00061">
    <property type="entry name" value="ADH_SHORT"/>
    <property type="match status" value="1"/>
</dbReference>
<dbReference type="PRINTS" id="PR00080">
    <property type="entry name" value="SDRFAMILY"/>
</dbReference>
<dbReference type="EMBL" id="OZ004258">
    <property type="protein sequence ID" value="CAK7914922.1"/>
    <property type="molecule type" value="Genomic_DNA"/>
</dbReference>
<gene>
    <name evidence="5" type="primary">AYR1</name>
    <name evidence="5" type="ORF">CAAN4_F18668</name>
</gene>
<accession>A0ABP0EGW3</accession>
<name>A0ABP0EGW3_9ASCO</name>
<keyword evidence="6" id="KW-1185">Reference proteome</keyword>
<dbReference type="Proteomes" id="UP001497600">
    <property type="component" value="Chromosome F"/>
</dbReference>
<proteinExistence type="inferred from homology"/>
<dbReference type="InterPro" id="IPR036291">
    <property type="entry name" value="NAD(P)-bd_dom_sf"/>
</dbReference>
<dbReference type="InterPro" id="IPR020904">
    <property type="entry name" value="Sc_DH/Rdtase_CS"/>
</dbReference>
<evidence type="ECO:0000313" key="6">
    <source>
        <dbReference type="Proteomes" id="UP001497600"/>
    </source>
</evidence>
<keyword evidence="3" id="KW-0560">Oxidoreductase</keyword>
<sequence>MPQPIALVTGASSGIGYAISIELAKRGFKVYAGARRMAQLQKLKDYKIIPIELDITSLESVQGARDIIASDNDHLDVLFNNAGVIGDGPAMEVSDKDVQYCMEVNFNSQVRVTREFSPLVMKSKGVIAFTGSTAGRVILPFGSVYSASKAALCAYANTLAFEVEPFGVKVVNFITGGVKTSMTVESSKPSLPSGSAYIVNGVDLLRSSRDNLDPSSLMEAETYATKVVDDIEYALKGKSFLPGNYFVSFRGGASTTVKILTDYFPRALCAFLFLNLFKLKEPFKEIQRKAN</sequence>
<reference evidence="5 6" key="1">
    <citation type="submission" date="2024-01" db="EMBL/GenBank/DDBJ databases">
        <authorList>
            <consortium name="Genoscope - CEA"/>
            <person name="William W."/>
        </authorList>
    </citation>
    <scope>NUCLEOTIDE SEQUENCE [LARGE SCALE GENOMIC DNA]</scope>
    <source>
        <strain evidence="5 6">29B2s-10</strain>
    </source>
</reference>
<protein>
    <submittedName>
        <fullName evidence="5">NADPH-dependent 1-acyldihydroxyacetone phosphate reductase</fullName>
    </submittedName>
</protein>
<evidence type="ECO:0000256" key="1">
    <source>
        <dbReference type="ARBA" id="ARBA00006484"/>
    </source>
</evidence>
<dbReference type="PANTHER" id="PTHR44169">
    <property type="entry name" value="NADPH-DEPENDENT 1-ACYLDIHYDROXYACETONE PHOSPHATE REDUCTASE"/>
    <property type="match status" value="1"/>
</dbReference>
<organism evidence="5 6">
    <name type="scientific">[Candida] anglica</name>
    <dbReference type="NCBI Taxonomy" id="148631"/>
    <lineage>
        <taxon>Eukaryota</taxon>
        <taxon>Fungi</taxon>
        <taxon>Dikarya</taxon>
        <taxon>Ascomycota</taxon>
        <taxon>Saccharomycotina</taxon>
        <taxon>Pichiomycetes</taxon>
        <taxon>Debaryomycetaceae</taxon>
        <taxon>Kurtzmaniella</taxon>
    </lineage>
</organism>
<dbReference type="Gene3D" id="3.40.50.720">
    <property type="entry name" value="NAD(P)-binding Rossmann-like Domain"/>
    <property type="match status" value="1"/>
</dbReference>
<evidence type="ECO:0000313" key="5">
    <source>
        <dbReference type="EMBL" id="CAK7914922.1"/>
    </source>
</evidence>
<dbReference type="PRINTS" id="PR00081">
    <property type="entry name" value="GDHRDH"/>
</dbReference>
<evidence type="ECO:0000256" key="4">
    <source>
        <dbReference type="RuleBase" id="RU000363"/>
    </source>
</evidence>
<dbReference type="Pfam" id="PF00106">
    <property type="entry name" value="adh_short"/>
    <property type="match status" value="1"/>
</dbReference>
<evidence type="ECO:0000256" key="2">
    <source>
        <dbReference type="ARBA" id="ARBA00022857"/>
    </source>
</evidence>